<dbReference type="Proteomes" id="UP000641954">
    <property type="component" value="Unassembled WGS sequence"/>
</dbReference>
<feature type="domain" description="Putative restriction endonuclease" evidence="1">
    <location>
        <begin position="11"/>
        <end position="177"/>
    </location>
</feature>
<dbReference type="SUPFAM" id="SSF52980">
    <property type="entry name" value="Restriction endonuclease-like"/>
    <property type="match status" value="1"/>
</dbReference>
<dbReference type="InterPro" id="IPR008538">
    <property type="entry name" value="Uma2"/>
</dbReference>
<dbReference type="EMBL" id="JACJSK010000018">
    <property type="protein sequence ID" value="MBD2544984.1"/>
    <property type="molecule type" value="Genomic_DNA"/>
</dbReference>
<evidence type="ECO:0000313" key="2">
    <source>
        <dbReference type="EMBL" id="MBD2544984.1"/>
    </source>
</evidence>
<dbReference type="CDD" id="cd06260">
    <property type="entry name" value="DUF820-like"/>
    <property type="match status" value="1"/>
</dbReference>
<accession>A0ABR8EDQ4</accession>
<proteinExistence type="predicted"/>
<comment type="caution">
    <text evidence="2">The sequence shown here is derived from an EMBL/GenBank/DDBJ whole genome shotgun (WGS) entry which is preliminary data.</text>
</comment>
<dbReference type="InterPro" id="IPR011335">
    <property type="entry name" value="Restrct_endonuc-II-like"/>
</dbReference>
<keyword evidence="2" id="KW-0378">Hydrolase</keyword>
<gene>
    <name evidence="2" type="ORF">H6G72_14300</name>
</gene>
<organism evidence="2 3">
    <name type="scientific">Planktothricoides raciborskii FACHB-1370</name>
    <dbReference type="NCBI Taxonomy" id="2949576"/>
    <lineage>
        <taxon>Bacteria</taxon>
        <taxon>Bacillati</taxon>
        <taxon>Cyanobacteriota</taxon>
        <taxon>Cyanophyceae</taxon>
        <taxon>Oscillatoriophycideae</taxon>
        <taxon>Oscillatoriales</taxon>
        <taxon>Oscillatoriaceae</taxon>
        <taxon>Planktothricoides</taxon>
    </lineage>
</organism>
<dbReference type="PANTHER" id="PTHR35400:SF1">
    <property type="entry name" value="SLR1083 PROTEIN"/>
    <property type="match status" value="1"/>
</dbReference>
<protein>
    <submittedName>
        <fullName evidence="2">Uma2 family endonuclease</fullName>
    </submittedName>
</protein>
<keyword evidence="3" id="KW-1185">Reference proteome</keyword>
<reference evidence="2 3" key="1">
    <citation type="journal article" date="2020" name="ISME J.">
        <title>Comparative genomics reveals insights into cyanobacterial evolution and habitat adaptation.</title>
        <authorList>
            <person name="Chen M.Y."/>
            <person name="Teng W.K."/>
            <person name="Zhao L."/>
            <person name="Hu C.X."/>
            <person name="Zhou Y.K."/>
            <person name="Han B.P."/>
            <person name="Song L.R."/>
            <person name="Shu W.S."/>
        </authorList>
    </citation>
    <scope>NUCLEOTIDE SEQUENCE [LARGE SCALE GENOMIC DNA]</scope>
    <source>
        <strain evidence="2 3">FACHB-1370</strain>
    </source>
</reference>
<keyword evidence="2" id="KW-0255">Endonuclease</keyword>
<sequence>MTLTTYKWTTETYHQAIDSGIFDGEAVELLRGEIIVMPPEREPHAYYNSEVGDYLRNLLGNQVKIRDAKPITLPNNSEPEPDLAIVKPLGKEYLTHHPYPEDIFWIIEFAQATLSKDLREKKDIYAEAGIKEYWVVDLKNFHLKVFRNLVNQNYQSELTLKTGQISPLSFPQINIEVEKIIT</sequence>
<dbReference type="PANTHER" id="PTHR35400">
    <property type="entry name" value="SLR1083 PROTEIN"/>
    <property type="match status" value="1"/>
</dbReference>
<evidence type="ECO:0000313" key="3">
    <source>
        <dbReference type="Proteomes" id="UP000641954"/>
    </source>
</evidence>
<dbReference type="Gene3D" id="3.90.1570.10">
    <property type="entry name" value="tt1808, chain A"/>
    <property type="match status" value="1"/>
</dbReference>
<dbReference type="GO" id="GO:0004519">
    <property type="term" value="F:endonuclease activity"/>
    <property type="evidence" value="ECO:0007669"/>
    <property type="project" value="UniProtKB-KW"/>
</dbReference>
<dbReference type="Pfam" id="PF05685">
    <property type="entry name" value="Uma2"/>
    <property type="match status" value="1"/>
</dbReference>
<dbReference type="RefSeq" id="WP_190878813.1">
    <property type="nucleotide sequence ID" value="NZ_JACJSK010000018.1"/>
</dbReference>
<dbReference type="InterPro" id="IPR012296">
    <property type="entry name" value="Nuclease_put_TT1808"/>
</dbReference>
<keyword evidence="2" id="KW-0540">Nuclease</keyword>
<name>A0ABR8EDQ4_9CYAN</name>
<evidence type="ECO:0000259" key="1">
    <source>
        <dbReference type="Pfam" id="PF05685"/>
    </source>
</evidence>